<evidence type="ECO:0000313" key="3">
    <source>
        <dbReference type="Proteomes" id="UP000267029"/>
    </source>
</evidence>
<gene>
    <name evidence="2" type="ORF">MCOS_LOCUS4691</name>
</gene>
<keyword evidence="3" id="KW-1185">Reference proteome</keyword>
<feature type="region of interest" description="Disordered" evidence="1">
    <location>
        <begin position="45"/>
        <end position="67"/>
    </location>
</feature>
<dbReference type="AlphaFoldDB" id="A0A0R3UCP2"/>
<organism evidence="2 3">
    <name type="scientific">Mesocestoides corti</name>
    <name type="common">Flatworm</name>
    <dbReference type="NCBI Taxonomy" id="53468"/>
    <lineage>
        <taxon>Eukaryota</taxon>
        <taxon>Metazoa</taxon>
        <taxon>Spiralia</taxon>
        <taxon>Lophotrochozoa</taxon>
        <taxon>Platyhelminthes</taxon>
        <taxon>Cestoda</taxon>
        <taxon>Eucestoda</taxon>
        <taxon>Cyclophyllidea</taxon>
        <taxon>Mesocestoididae</taxon>
        <taxon>Mesocestoides</taxon>
    </lineage>
</organism>
<sequence>MEPCVSPLRHPTQQVVTRFWAEIALPAGSQRQVREEVTVQHRLLTHPPGVESGLGEDQQVRNVSHRREAKSIQGAPFRCSFIRRECHVCVRVCAVSL</sequence>
<dbReference type="WBParaSite" id="MCU_013631-RA">
    <property type="protein sequence ID" value="MCU_013631-RA"/>
    <property type="gene ID" value="MCU_013631"/>
</dbReference>
<evidence type="ECO:0000313" key="2">
    <source>
        <dbReference type="EMBL" id="VDD78688.1"/>
    </source>
</evidence>
<name>A0A0R3UCP2_MESCO</name>
<accession>A0A0R3UCP2</accession>
<evidence type="ECO:0000256" key="1">
    <source>
        <dbReference type="SAM" id="MobiDB-lite"/>
    </source>
</evidence>
<dbReference type="EMBL" id="UXSR01002088">
    <property type="protein sequence ID" value="VDD78688.1"/>
    <property type="molecule type" value="Genomic_DNA"/>
</dbReference>
<reference evidence="4" key="2">
    <citation type="submission" date="2019-11" db="UniProtKB">
        <authorList>
            <consortium name="WormBaseParasite"/>
        </authorList>
    </citation>
    <scope>IDENTIFICATION</scope>
</reference>
<proteinExistence type="predicted"/>
<protein>
    <submittedName>
        <fullName evidence="2 4">Uncharacterized protein</fullName>
    </submittedName>
</protein>
<dbReference type="Proteomes" id="UP000267029">
    <property type="component" value="Unassembled WGS sequence"/>
</dbReference>
<reference evidence="2 3" key="1">
    <citation type="submission" date="2018-10" db="EMBL/GenBank/DDBJ databases">
        <authorList>
            <consortium name="Pathogen Informatics"/>
        </authorList>
    </citation>
    <scope>NUCLEOTIDE SEQUENCE [LARGE SCALE GENOMIC DNA]</scope>
</reference>
<evidence type="ECO:0000313" key="4">
    <source>
        <dbReference type="WBParaSite" id="MCU_013631-RA"/>
    </source>
</evidence>